<dbReference type="Pfam" id="PF00264">
    <property type="entry name" value="Tyrosinase"/>
    <property type="match status" value="1"/>
</dbReference>
<comment type="caution">
    <text evidence="6">The sequence shown here is derived from an EMBL/GenBank/DDBJ whole genome shotgun (WGS) entry which is preliminary data.</text>
</comment>
<dbReference type="Gene3D" id="1.10.1280.10">
    <property type="entry name" value="Di-copper center containing domain from catechol oxidase"/>
    <property type="match status" value="1"/>
</dbReference>
<gene>
    <name evidence="6" type="ORF">DSM5745_00003</name>
</gene>
<dbReference type="Proteomes" id="UP000256690">
    <property type="component" value="Unassembled WGS sequence"/>
</dbReference>
<evidence type="ECO:0000256" key="2">
    <source>
        <dbReference type="ARBA" id="ARBA00023008"/>
    </source>
</evidence>
<dbReference type="GO" id="GO:0016491">
    <property type="term" value="F:oxidoreductase activity"/>
    <property type="evidence" value="ECO:0007669"/>
    <property type="project" value="InterPro"/>
</dbReference>
<evidence type="ECO:0000313" key="6">
    <source>
        <dbReference type="EMBL" id="RDW92681.1"/>
    </source>
</evidence>
<dbReference type="PANTHER" id="PTHR11474">
    <property type="entry name" value="TYROSINASE FAMILY MEMBER"/>
    <property type="match status" value="1"/>
</dbReference>
<dbReference type="PRINTS" id="PR00092">
    <property type="entry name" value="TYROSINASE"/>
</dbReference>
<keyword evidence="3" id="KW-0732">Signal</keyword>
<reference evidence="6 7" key="1">
    <citation type="journal article" date="2018" name="IMA Fungus">
        <title>IMA Genome-F 9: Draft genome sequence of Annulohypoxylon stygium, Aspergillus mulundensis, Berkeleyomyces basicola (syn. Thielaviopsis basicola), Ceratocystis smalleyi, two Cercospora beticola strains, Coleophoma cylindrospora, Fusarium fracticaudum, Phialophora cf. hyalina, and Morchella septimelata.</title>
        <authorList>
            <person name="Wingfield B.D."/>
            <person name="Bills G.F."/>
            <person name="Dong Y."/>
            <person name="Huang W."/>
            <person name="Nel W.J."/>
            <person name="Swalarsk-Parry B.S."/>
            <person name="Vaghefi N."/>
            <person name="Wilken P.M."/>
            <person name="An Z."/>
            <person name="de Beer Z.W."/>
            <person name="De Vos L."/>
            <person name="Chen L."/>
            <person name="Duong T.A."/>
            <person name="Gao Y."/>
            <person name="Hammerbacher A."/>
            <person name="Kikkert J.R."/>
            <person name="Li Y."/>
            <person name="Li H."/>
            <person name="Li K."/>
            <person name="Li Q."/>
            <person name="Liu X."/>
            <person name="Ma X."/>
            <person name="Naidoo K."/>
            <person name="Pethybridge S.J."/>
            <person name="Sun J."/>
            <person name="Steenkamp E.T."/>
            <person name="van der Nest M.A."/>
            <person name="van Wyk S."/>
            <person name="Wingfield M.J."/>
            <person name="Xiong C."/>
            <person name="Yue Q."/>
            <person name="Zhang X."/>
        </authorList>
    </citation>
    <scope>NUCLEOTIDE SEQUENCE [LARGE SCALE GENOMIC DNA]</scope>
    <source>
        <strain evidence="6 7">DSM 5745</strain>
    </source>
</reference>
<dbReference type="RefSeq" id="XP_026607864.1">
    <property type="nucleotide sequence ID" value="XM_026742019.1"/>
</dbReference>
<evidence type="ECO:0000256" key="3">
    <source>
        <dbReference type="SAM" id="SignalP"/>
    </source>
</evidence>
<feature type="chain" id="PRO_5017728690" evidence="3">
    <location>
        <begin position="20"/>
        <end position="325"/>
    </location>
</feature>
<feature type="domain" description="Tyrosinase copper-binding" evidence="5">
    <location>
        <begin position="228"/>
        <end position="239"/>
    </location>
</feature>
<dbReference type="OrthoDB" id="6132182at2759"/>
<dbReference type="PANTHER" id="PTHR11474:SF126">
    <property type="entry name" value="TYROSINASE-LIKE PROTEIN TYR-1-RELATED"/>
    <property type="match status" value="1"/>
</dbReference>
<dbReference type="AlphaFoldDB" id="A0A3D8T2L8"/>
<proteinExistence type="predicted"/>
<dbReference type="PROSITE" id="PS00498">
    <property type="entry name" value="TYROSINASE_2"/>
    <property type="match status" value="1"/>
</dbReference>
<evidence type="ECO:0000256" key="1">
    <source>
        <dbReference type="ARBA" id="ARBA00022723"/>
    </source>
</evidence>
<accession>A0A3D8T2L8</accession>
<feature type="domain" description="Tyrosinase copper-binding" evidence="4">
    <location>
        <begin position="85"/>
        <end position="102"/>
    </location>
</feature>
<dbReference type="GeneID" id="38110373"/>
<dbReference type="EMBL" id="PVWQ01000001">
    <property type="protein sequence ID" value="RDW92681.1"/>
    <property type="molecule type" value="Genomic_DNA"/>
</dbReference>
<dbReference type="InterPro" id="IPR002227">
    <property type="entry name" value="Tyrosinase_Cu-bd"/>
</dbReference>
<sequence>MRAVILWTCGLAYAALAAGATTSTPGNCTANKRKAWHKMSDAEKTAFIDAELCLMDSPPKMGLEGPNSRWDELVYAHLVQSNFIHSVGAFLPWHRYFVHAHEYILQTECNYTGGHPYWHESLDVGALNESSVFDPATGFGGEGGHCVDDGPFQHLVLHLNQTSLHDNACLHRSFVPETFALAKQENVDACMAAATYEEAWNCLIENPHVAGHLGVGGTIADIVASPGDPLFYLHHANLDRLWWEWQAANLTSRLYQISGTNVPPQSYLDEENFEYPSAALRDYDGDPGNVTTLNHTLWMVGLVPNATVGDVMDLHGRVNCAEYVY</sequence>
<feature type="signal peptide" evidence="3">
    <location>
        <begin position="1"/>
        <end position="19"/>
    </location>
</feature>
<dbReference type="SUPFAM" id="SSF48056">
    <property type="entry name" value="Di-copper centre-containing domain"/>
    <property type="match status" value="1"/>
</dbReference>
<keyword evidence="7" id="KW-1185">Reference proteome</keyword>
<dbReference type="PROSITE" id="PS00497">
    <property type="entry name" value="TYROSINASE_1"/>
    <property type="match status" value="1"/>
</dbReference>
<organism evidence="6 7">
    <name type="scientific">Aspergillus mulundensis</name>
    <dbReference type="NCBI Taxonomy" id="1810919"/>
    <lineage>
        <taxon>Eukaryota</taxon>
        <taxon>Fungi</taxon>
        <taxon>Dikarya</taxon>
        <taxon>Ascomycota</taxon>
        <taxon>Pezizomycotina</taxon>
        <taxon>Eurotiomycetes</taxon>
        <taxon>Eurotiomycetidae</taxon>
        <taxon>Eurotiales</taxon>
        <taxon>Aspergillaceae</taxon>
        <taxon>Aspergillus</taxon>
        <taxon>Aspergillus subgen. Nidulantes</taxon>
    </lineage>
</organism>
<evidence type="ECO:0000259" key="4">
    <source>
        <dbReference type="PROSITE" id="PS00497"/>
    </source>
</evidence>
<keyword evidence="1" id="KW-0479">Metal-binding</keyword>
<evidence type="ECO:0000259" key="5">
    <source>
        <dbReference type="PROSITE" id="PS00498"/>
    </source>
</evidence>
<dbReference type="GO" id="GO:0046872">
    <property type="term" value="F:metal ion binding"/>
    <property type="evidence" value="ECO:0007669"/>
    <property type="project" value="UniProtKB-KW"/>
</dbReference>
<name>A0A3D8T2L8_9EURO</name>
<protein>
    <submittedName>
        <fullName evidence="6">Amino acid transporter</fullName>
    </submittedName>
</protein>
<dbReference type="InterPro" id="IPR008922">
    <property type="entry name" value="Di-copper_centre_dom_sf"/>
</dbReference>
<dbReference type="STRING" id="1810919.A0A3D8T2L8"/>
<keyword evidence="2" id="KW-0186">Copper</keyword>
<evidence type="ECO:0000313" key="7">
    <source>
        <dbReference type="Proteomes" id="UP000256690"/>
    </source>
</evidence>
<dbReference type="InterPro" id="IPR050316">
    <property type="entry name" value="Tyrosinase/Hemocyanin"/>
</dbReference>